<dbReference type="PANTHER" id="PTHR48014">
    <property type="entry name" value="SERINE/THREONINE-PROTEIN KINASE FRAY2"/>
    <property type="match status" value="1"/>
</dbReference>
<proteinExistence type="inferred from homology"/>
<organism evidence="3 4">
    <name type="scientific">Coptis chinensis</name>
    <dbReference type="NCBI Taxonomy" id="261450"/>
    <lineage>
        <taxon>Eukaryota</taxon>
        <taxon>Viridiplantae</taxon>
        <taxon>Streptophyta</taxon>
        <taxon>Embryophyta</taxon>
        <taxon>Tracheophyta</taxon>
        <taxon>Spermatophyta</taxon>
        <taxon>Magnoliopsida</taxon>
        <taxon>Ranunculales</taxon>
        <taxon>Ranunculaceae</taxon>
        <taxon>Coptidoideae</taxon>
        <taxon>Coptis</taxon>
    </lineage>
</organism>
<dbReference type="InterPro" id="IPR000719">
    <property type="entry name" value="Prot_kinase_dom"/>
</dbReference>
<accession>A0A835LTX1</accession>
<dbReference type="EMBL" id="JADFTS010000004">
    <property type="protein sequence ID" value="KAF9608018.1"/>
    <property type="molecule type" value="Genomic_DNA"/>
</dbReference>
<evidence type="ECO:0000256" key="1">
    <source>
        <dbReference type="ARBA" id="ARBA00008874"/>
    </source>
</evidence>
<feature type="domain" description="Protein kinase" evidence="2">
    <location>
        <begin position="1"/>
        <end position="179"/>
    </location>
</feature>
<dbReference type="GO" id="GO:0043539">
    <property type="term" value="F:protein serine/threonine kinase activator activity"/>
    <property type="evidence" value="ECO:0007669"/>
    <property type="project" value="InterPro"/>
</dbReference>
<dbReference type="Proteomes" id="UP000631114">
    <property type="component" value="Unassembled WGS sequence"/>
</dbReference>
<dbReference type="GO" id="GO:0004672">
    <property type="term" value="F:protein kinase activity"/>
    <property type="evidence" value="ECO:0007669"/>
    <property type="project" value="InterPro"/>
</dbReference>
<name>A0A835LTX1_9MAGN</name>
<dbReference type="InterPro" id="IPR047173">
    <property type="entry name" value="STRAD_A/B-like"/>
</dbReference>
<sequence length="197" mass="22545">MAELGRLLIYEACRDWLPTVTGEIQSPMGVASVEFIDPRGVEGFGVSSQARVYTSRCQGWKHLSRLTWSKWHKRNTITGTPCWMAPEILDMEEGHGYDFKADIWSFGITAIELAHGHAPFSEYPPVKLFLTILTDDPPRLDDIKDQKFSKQFKQMIAKCLVKDPSKRPSATTLLRDRFFKNHKFSCVRVLLGKARKQ</sequence>
<dbReference type="PANTHER" id="PTHR48014:SF24">
    <property type="entry name" value="PROTEIN KINASE SUPERFAMILY PROTEIN"/>
    <property type="match status" value="1"/>
</dbReference>
<dbReference type="OrthoDB" id="40902at2759"/>
<dbReference type="SUPFAM" id="SSF56112">
    <property type="entry name" value="Protein kinase-like (PK-like)"/>
    <property type="match status" value="1"/>
</dbReference>
<gene>
    <name evidence="3" type="ORF">IFM89_004899</name>
</gene>
<reference evidence="3 4" key="1">
    <citation type="submission" date="2020-10" db="EMBL/GenBank/DDBJ databases">
        <title>The Coptis chinensis genome and diversification of protoberbering-type alkaloids.</title>
        <authorList>
            <person name="Wang B."/>
            <person name="Shu S."/>
            <person name="Song C."/>
            <person name="Liu Y."/>
        </authorList>
    </citation>
    <scope>NUCLEOTIDE SEQUENCE [LARGE SCALE GENOMIC DNA]</scope>
    <source>
        <strain evidence="3">HL-2020</strain>
        <tissue evidence="3">Leaf</tissue>
    </source>
</reference>
<protein>
    <recommendedName>
        <fullName evidence="2">Protein kinase domain-containing protein</fullName>
    </recommendedName>
</protein>
<dbReference type="InterPro" id="IPR011009">
    <property type="entry name" value="Kinase-like_dom_sf"/>
</dbReference>
<dbReference type="Pfam" id="PF00069">
    <property type="entry name" value="Pkinase"/>
    <property type="match status" value="1"/>
</dbReference>
<dbReference type="PROSITE" id="PS50011">
    <property type="entry name" value="PROTEIN_KINASE_DOM"/>
    <property type="match status" value="1"/>
</dbReference>
<dbReference type="SMART" id="SM00220">
    <property type="entry name" value="S_TKc"/>
    <property type="match status" value="1"/>
</dbReference>
<comment type="caution">
    <text evidence="3">The sequence shown here is derived from an EMBL/GenBank/DDBJ whole genome shotgun (WGS) entry which is preliminary data.</text>
</comment>
<dbReference type="GO" id="GO:0005524">
    <property type="term" value="F:ATP binding"/>
    <property type="evidence" value="ECO:0007669"/>
    <property type="project" value="InterPro"/>
</dbReference>
<evidence type="ECO:0000313" key="4">
    <source>
        <dbReference type="Proteomes" id="UP000631114"/>
    </source>
</evidence>
<dbReference type="Gene3D" id="1.10.510.10">
    <property type="entry name" value="Transferase(Phosphotransferase) domain 1"/>
    <property type="match status" value="1"/>
</dbReference>
<dbReference type="AlphaFoldDB" id="A0A835LTX1"/>
<evidence type="ECO:0000259" key="2">
    <source>
        <dbReference type="PROSITE" id="PS50011"/>
    </source>
</evidence>
<evidence type="ECO:0000313" key="3">
    <source>
        <dbReference type="EMBL" id="KAF9608018.1"/>
    </source>
</evidence>
<keyword evidence="4" id="KW-1185">Reference proteome</keyword>
<comment type="similarity">
    <text evidence="1">Belongs to the protein kinase superfamily. STE Ser/Thr protein kinase family. STE20 subfamily.</text>
</comment>